<comment type="caution">
    <text evidence="8">The sequence shown here is derived from an EMBL/GenBank/DDBJ whole genome shotgun (WGS) entry which is preliminary data.</text>
</comment>
<dbReference type="NCBIfam" id="TIGR01221">
    <property type="entry name" value="rmlC"/>
    <property type="match status" value="1"/>
</dbReference>
<organism evidence="8 9">
    <name type="scientific">Silvibacterium bohemicum</name>
    <dbReference type="NCBI Taxonomy" id="1577686"/>
    <lineage>
        <taxon>Bacteria</taxon>
        <taxon>Pseudomonadati</taxon>
        <taxon>Acidobacteriota</taxon>
        <taxon>Terriglobia</taxon>
        <taxon>Terriglobales</taxon>
        <taxon>Acidobacteriaceae</taxon>
        <taxon>Silvibacterium</taxon>
    </lineage>
</organism>
<dbReference type="UniPathway" id="UPA00124"/>
<dbReference type="GO" id="GO:0019305">
    <property type="term" value="P:dTDP-rhamnose biosynthetic process"/>
    <property type="evidence" value="ECO:0007669"/>
    <property type="project" value="UniProtKB-UniRule"/>
</dbReference>
<dbReference type="CDD" id="cd00438">
    <property type="entry name" value="cupin_RmlC"/>
    <property type="match status" value="1"/>
</dbReference>
<dbReference type="RefSeq" id="WP_050061824.1">
    <property type="nucleotide sequence ID" value="NZ_JACHEK010000002.1"/>
</dbReference>
<dbReference type="PANTHER" id="PTHR21047:SF2">
    <property type="entry name" value="THYMIDINE DIPHOSPHO-4-KETO-RHAMNOSE 3,5-EPIMERASE"/>
    <property type="match status" value="1"/>
</dbReference>
<comment type="catalytic activity">
    <reaction evidence="1 7">
        <text>dTDP-4-dehydro-6-deoxy-alpha-D-glucose = dTDP-4-dehydro-beta-L-rhamnose</text>
        <dbReference type="Rhea" id="RHEA:16969"/>
        <dbReference type="ChEBI" id="CHEBI:57649"/>
        <dbReference type="ChEBI" id="CHEBI:62830"/>
        <dbReference type="EC" id="5.1.3.13"/>
    </reaction>
</comment>
<dbReference type="GO" id="GO:0005829">
    <property type="term" value="C:cytosol"/>
    <property type="evidence" value="ECO:0007669"/>
    <property type="project" value="TreeGrafter"/>
</dbReference>
<evidence type="ECO:0000256" key="4">
    <source>
        <dbReference type="ARBA" id="ARBA00019595"/>
    </source>
</evidence>
<dbReference type="InterPro" id="IPR000888">
    <property type="entry name" value="RmlC-like"/>
</dbReference>
<evidence type="ECO:0000256" key="7">
    <source>
        <dbReference type="RuleBase" id="RU364069"/>
    </source>
</evidence>
<dbReference type="EMBL" id="JACHEK010000002">
    <property type="protein sequence ID" value="MBB6142863.1"/>
    <property type="molecule type" value="Genomic_DNA"/>
</dbReference>
<reference evidence="8 9" key="1">
    <citation type="submission" date="2020-08" db="EMBL/GenBank/DDBJ databases">
        <title>Genomic Encyclopedia of Type Strains, Phase IV (KMG-IV): sequencing the most valuable type-strain genomes for metagenomic binning, comparative biology and taxonomic classification.</title>
        <authorList>
            <person name="Goeker M."/>
        </authorList>
    </citation>
    <scope>NUCLEOTIDE SEQUENCE [LARGE SCALE GENOMIC DNA]</scope>
    <source>
        <strain evidence="8 9">DSM 103733</strain>
    </source>
</reference>
<feature type="active site" description="Proton acceptor" evidence="5">
    <location>
        <position position="62"/>
    </location>
</feature>
<dbReference type="SUPFAM" id="SSF51182">
    <property type="entry name" value="RmlC-like cupins"/>
    <property type="match status" value="1"/>
</dbReference>
<dbReference type="Proteomes" id="UP000538666">
    <property type="component" value="Unassembled WGS sequence"/>
</dbReference>
<dbReference type="GO" id="GO:0008830">
    <property type="term" value="F:dTDP-4-dehydrorhamnose 3,5-epimerase activity"/>
    <property type="evidence" value="ECO:0007669"/>
    <property type="project" value="UniProtKB-UniRule"/>
</dbReference>
<name>A0A841JNM5_9BACT</name>
<comment type="function">
    <text evidence="2 7">Catalyzes the epimerization of the C3' and C5'positions of dTDP-6-deoxy-D-xylo-4-hexulose, forming dTDP-6-deoxy-L-lyxo-4-hexulose.</text>
</comment>
<dbReference type="OrthoDB" id="9800680at2"/>
<accession>A0A841JNM5</accession>
<dbReference type="InterPro" id="IPR014710">
    <property type="entry name" value="RmlC-like_jellyroll"/>
</dbReference>
<dbReference type="Gene3D" id="2.60.120.10">
    <property type="entry name" value="Jelly Rolls"/>
    <property type="match status" value="1"/>
</dbReference>
<proteinExistence type="inferred from homology"/>
<evidence type="ECO:0000256" key="1">
    <source>
        <dbReference type="ARBA" id="ARBA00001298"/>
    </source>
</evidence>
<dbReference type="AlphaFoldDB" id="A0A841JNM5"/>
<feature type="active site" description="Proton donor" evidence="5">
    <location>
        <position position="132"/>
    </location>
</feature>
<evidence type="ECO:0000256" key="6">
    <source>
        <dbReference type="PIRSR" id="PIRSR600888-3"/>
    </source>
</evidence>
<comment type="pathway">
    <text evidence="7">Carbohydrate biosynthesis; dTDP-L-rhamnose biosynthesis.</text>
</comment>
<evidence type="ECO:0000256" key="5">
    <source>
        <dbReference type="PIRSR" id="PIRSR600888-1"/>
    </source>
</evidence>
<evidence type="ECO:0000313" key="8">
    <source>
        <dbReference type="EMBL" id="MBB6142863.1"/>
    </source>
</evidence>
<comment type="similarity">
    <text evidence="7">Belongs to the dTDP-4-dehydrorhamnose 3,5-epimerase family.</text>
</comment>
<evidence type="ECO:0000256" key="3">
    <source>
        <dbReference type="ARBA" id="ARBA00012098"/>
    </source>
</evidence>
<keyword evidence="7 8" id="KW-0413">Isomerase</keyword>
<protein>
    <recommendedName>
        <fullName evidence="4 7">dTDP-4-dehydrorhamnose 3,5-epimerase</fullName>
        <ecNumber evidence="3 7">5.1.3.13</ecNumber>
    </recommendedName>
    <alternativeName>
        <fullName evidence="7">Thymidine diphospho-4-keto-rhamnose 3,5-epimerase</fullName>
    </alternativeName>
</protein>
<evidence type="ECO:0000256" key="2">
    <source>
        <dbReference type="ARBA" id="ARBA00001997"/>
    </source>
</evidence>
<dbReference type="EC" id="5.1.3.13" evidence="3 7"/>
<gene>
    <name evidence="8" type="ORF">HNQ77_000807</name>
</gene>
<dbReference type="Pfam" id="PF00908">
    <property type="entry name" value="dTDP_sugar_isom"/>
    <property type="match status" value="1"/>
</dbReference>
<dbReference type="InterPro" id="IPR011051">
    <property type="entry name" value="RmlC_Cupin_sf"/>
</dbReference>
<keyword evidence="9" id="KW-1185">Reference proteome</keyword>
<feature type="site" description="Participates in a stacking interaction with the thymidine ring of dTDP-4-oxo-6-deoxyglucose" evidence="6">
    <location>
        <position position="138"/>
    </location>
</feature>
<dbReference type="PANTHER" id="PTHR21047">
    <property type="entry name" value="DTDP-6-DEOXY-D-GLUCOSE-3,5 EPIMERASE"/>
    <property type="match status" value="1"/>
</dbReference>
<dbReference type="GO" id="GO:0000271">
    <property type="term" value="P:polysaccharide biosynthetic process"/>
    <property type="evidence" value="ECO:0007669"/>
    <property type="project" value="TreeGrafter"/>
</dbReference>
<evidence type="ECO:0000313" key="9">
    <source>
        <dbReference type="Proteomes" id="UP000538666"/>
    </source>
</evidence>
<comment type="subunit">
    <text evidence="7">Homodimer.</text>
</comment>
<sequence length="177" mass="20625">MLFHKTKLPKVFEIEPEPHHDDRGFFARIWCEKEIEVHGLNPKLVQCSISFNSRKGTLRGMHFQAEPYAESKIVRCTSGAIYDVVIDLRPKSPTFRQWIAVILSARNHRMIYVPEGCGHGFLTLEDQTEVVYQMSEFYNPESSRGTRWNDPAFQIAWPEAVEVISERDQTYPNFYTV</sequence>